<protein>
    <submittedName>
        <fullName evidence="1">Uncharacterized protein</fullName>
    </submittedName>
</protein>
<dbReference type="EMBL" id="JACVVK020000060">
    <property type="protein sequence ID" value="KAK7497264.1"/>
    <property type="molecule type" value="Genomic_DNA"/>
</dbReference>
<name>A0ABD0LCI7_9CAEN</name>
<evidence type="ECO:0000313" key="1">
    <source>
        <dbReference type="EMBL" id="KAK7497264.1"/>
    </source>
</evidence>
<evidence type="ECO:0000313" key="2">
    <source>
        <dbReference type="Proteomes" id="UP001519460"/>
    </source>
</evidence>
<sequence length="102" mass="11369">MITHDLLAFRKEPRGNILTADAITTPLGGSTCRREHPGVMLSGITEPDTFSSSRTRQRALFGARLDSETRSNVCLSGCLKLLLSCTTWRNETKRFWVAASQR</sequence>
<dbReference type="AlphaFoldDB" id="A0ABD0LCI7"/>
<comment type="caution">
    <text evidence="1">The sequence shown here is derived from an EMBL/GenBank/DDBJ whole genome shotgun (WGS) entry which is preliminary data.</text>
</comment>
<gene>
    <name evidence="1" type="ORF">BaRGS_00011558</name>
</gene>
<dbReference type="Proteomes" id="UP001519460">
    <property type="component" value="Unassembled WGS sequence"/>
</dbReference>
<organism evidence="1 2">
    <name type="scientific">Batillaria attramentaria</name>
    <dbReference type="NCBI Taxonomy" id="370345"/>
    <lineage>
        <taxon>Eukaryota</taxon>
        <taxon>Metazoa</taxon>
        <taxon>Spiralia</taxon>
        <taxon>Lophotrochozoa</taxon>
        <taxon>Mollusca</taxon>
        <taxon>Gastropoda</taxon>
        <taxon>Caenogastropoda</taxon>
        <taxon>Sorbeoconcha</taxon>
        <taxon>Cerithioidea</taxon>
        <taxon>Batillariidae</taxon>
        <taxon>Batillaria</taxon>
    </lineage>
</organism>
<reference evidence="1 2" key="1">
    <citation type="journal article" date="2023" name="Sci. Data">
        <title>Genome assembly of the Korean intertidal mud-creeper Batillaria attramentaria.</title>
        <authorList>
            <person name="Patra A.K."/>
            <person name="Ho P.T."/>
            <person name="Jun S."/>
            <person name="Lee S.J."/>
            <person name="Kim Y."/>
            <person name="Won Y.J."/>
        </authorList>
    </citation>
    <scope>NUCLEOTIDE SEQUENCE [LARGE SCALE GENOMIC DNA]</scope>
    <source>
        <strain evidence="1">Wonlab-2016</strain>
    </source>
</reference>
<proteinExistence type="predicted"/>
<keyword evidence="2" id="KW-1185">Reference proteome</keyword>
<accession>A0ABD0LCI7</accession>